<dbReference type="PANTHER" id="PTHR12631:SF10">
    <property type="entry name" value="BETA-XYLOSIDASE-LIKE PROTEIN-RELATED"/>
    <property type="match status" value="1"/>
</dbReference>
<dbReference type="InterPro" id="IPR051923">
    <property type="entry name" value="Glycosyl_Hydrolase_39"/>
</dbReference>
<dbReference type="InterPro" id="IPR017853">
    <property type="entry name" value="GH"/>
</dbReference>
<evidence type="ECO:0000259" key="4">
    <source>
        <dbReference type="Pfam" id="PF01229"/>
    </source>
</evidence>
<dbReference type="EMBL" id="PEYY01000090">
    <property type="protein sequence ID" value="PIS17880.1"/>
    <property type="molecule type" value="Genomic_DNA"/>
</dbReference>
<dbReference type="SUPFAM" id="SSF51445">
    <property type="entry name" value="(Trans)glycosidases"/>
    <property type="match status" value="1"/>
</dbReference>
<sequence length="468" mass="51665">MQKFWQKNWKGLVISLGLLGSLPLTMPLAQNAWHWITGASYQAAAIVVDVSQPQASIRKIWSGVSQGFEKLPEADFRLSSTSTLLKNVGVKYVRIDHIYDGYGVVSKVDGRLSYDWAKLDAMVGDIIVAGALPYFSISYMPPAISRGDILDFPVEWGEWGQVVAATVGHYSRDYKGGLSNVIYEVWNEPDLFGGWKMGGPKNYVTLYSVAANAANRVKNVKPFKIGGPATTGFYPAWVTGFYDKLDSSVRIDFFSWHRYSARVEDFVSDAVTAKKMMETRIARSQYLYISEWGINPERSSAYDGRWVAAHFLAVNTALSDTNIDLTLAFEVMDGAPGDKQFHGGWGMLTNPKYGAVAKKPRFKALEMISKLDGAKLPLLGSGTYVTALSAYDAKGVIRVLATNYDIRGKHEELFPITIVGLSEGNYVVREEYLSGRVLNTDVLVVGGNIRREISLAASDAVLLTVTKK</sequence>
<dbReference type="Proteomes" id="UP000229574">
    <property type="component" value="Unassembled WGS sequence"/>
</dbReference>
<gene>
    <name evidence="5" type="ORF">COT54_02265</name>
</gene>
<name>A0A2H0WYY4_9BACT</name>
<evidence type="ECO:0000256" key="2">
    <source>
        <dbReference type="ARBA" id="ARBA00022801"/>
    </source>
</evidence>
<comment type="caution">
    <text evidence="5">The sequence shown here is derived from an EMBL/GenBank/DDBJ whole genome shotgun (WGS) entry which is preliminary data.</text>
</comment>
<dbReference type="GO" id="GO:0004553">
    <property type="term" value="F:hydrolase activity, hydrolyzing O-glycosyl compounds"/>
    <property type="evidence" value="ECO:0007669"/>
    <property type="project" value="InterPro"/>
</dbReference>
<comment type="similarity">
    <text evidence="1">Belongs to the glycosyl hydrolase 39 family.</text>
</comment>
<dbReference type="Gene3D" id="3.20.20.80">
    <property type="entry name" value="Glycosidases"/>
    <property type="match status" value="1"/>
</dbReference>
<feature type="domain" description="Glycosyl hydrolases family 39 N-terminal catalytic" evidence="4">
    <location>
        <begin position="47"/>
        <end position="377"/>
    </location>
</feature>
<evidence type="ECO:0000313" key="6">
    <source>
        <dbReference type="Proteomes" id="UP000229574"/>
    </source>
</evidence>
<dbReference type="Pfam" id="PF01229">
    <property type="entry name" value="Glyco_hydro_39"/>
    <property type="match status" value="1"/>
</dbReference>
<evidence type="ECO:0000256" key="3">
    <source>
        <dbReference type="ARBA" id="ARBA00023295"/>
    </source>
</evidence>
<dbReference type="InterPro" id="IPR018087">
    <property type="entry name" value="Glyco_hydro_5_CS"/>
</dbReference>
<dbReference type="GO" id="GO:0005975">
    <property type="term" value="P:carbohydrate metabolic process"/>
    <property type="evidence" value="ECO:0007669"/>
    <property type="project" value="InterPro"/>
</dbReference>
<proteinExistence type="inferred from homology"/>
<dbReference type="PANTHER" id="PTHR12631">
    <property type="entry name" value="ALPHA-L-IDURONIDASE"/>
    <property type="match status" value="1"/>
</dbReference>
<evidence type="ECO:0000313" key="5">
    <source>
        <dbReference type="EMBL" id="PIS17880.1"/>
    </source>
</evidence>
<keyword evidence="2" id="KW-0378">Hydrolase</keyword>
<accession>A0A2H0WYY4</accession>
<organism evidence="5 6">
    <name type="scientific">Candidatus Collierbacteria bacterium CG09_land_8_20_14_0_10_46_12</name>
    <dbReference type="NCBI Taxonomy" id="1974533"/>
    <lineage>
        <taxon>Bacteria</taxon>
        <taxon>Candidatus Collieribacteriota</taxon>
    </lineage>
</organism>
<evidence type="ECO:0000256" key="1">
    <source>
        <dbReference type="ARBA" id="ARBA00008875"/>
    </source>
</evidence>
<dbReference type="InterPro" id="IPR049166">
    <property type="entry name" value="GH39_cat"/>
</dbReference>
<keyword evidence="3" id="KW-0326">Glycosidase</keyword>
<dbReference type="PROSITE" id="PS00659">
    <property type="entry name" value="GLYCOSYL_HYDROL_F5"/>
    <property type="match status" value="1"/>
</dbReference>
<protein>
    <recommendedName>
        <fullName evidence="4">Glycosyl hydrolases family 39 N-terminal catalytic domain-containing protein</fullName>
    </recommendedName>
</protein>
<dbReference type="AlphaFoldDB" id="A0A2H0WYY4"/>
<reference evidence="6" key="1">
    <citation type="submission" date="2017-09" db="EMBL/GenBank/DDBJ databases">
        <title>Depth-based differentiation of microbial function through sediment-hosted aquifers and enrichment of novel symbionts in the deep terrestrial subsurface.</title>
        <authorList>
            <person name="Probst A.J."/>
            <person name="Ladd B."/>
            <person name="Jarett J.K."/>
            <person name="Geller-Mcgrath D.E."/>
            <person name="Sieber C.M.K."/>
            <person name="Emerson J.B."/>
            <person name="Anantharaman K."/>
            <person name="Thomas B.C."/>
            <person name="Malmstrom R."/>
            <person name="Stieglmeier M."/>
            <person name="Klingl A."/>
            <person name="Woyke T."/>
            <person name="Ryan C.M."/>
            <person name="Banfield J.F."/>
        </authorList>
    </citation>
    <scope>NUCLEOTIDE SEQUENCE [LARGE SCALE GENOMIC DNA]</scope>
</reference>